<evidence type="ECO:0000313" key="2">
    <source>
        <dbReference type="Proteomes" id="UP000540698"/>
    </source>
</evidence>
<organism evidence="1 2">
    <name type="scientific">Nocardia gamkensis</name>
    <dbReference type="NCBI Taxonomy" id="352869"/>
    <lineage>
        <taxon>Bacteria</taxon>
        <taxon>Bacillati</taxon>
        <taxon>Actinomycetota</taxon>
        <taxon>Actinomycetes</taxon>
        <taxon>Mycobacteriales</taxon>
        <taxon>Nocardiaceae</taxon>
        <taxon>Nocardia</taxon>
    </lineage>
</organism>
<keyword evidence="2" id="KW-1185">Reference proteome</keyword>
<comment type="caution">
    <text evidence="1">The sequence shown here is derived from an EMBL/GenBank/DDBJ whole genome shotgun (WGS) entry which is preliminary data.</text>
</comment>
<dbReference type="RefSeq" id="WP_062973610.1">
    <property type="nucleotide sequence ID" value="NZ_JAAXOS010000014.1"/>
</dbReference>
<evidence type="ECO:0000313" key="1">
    <source>
        <dbReference type="EMBL" id="NKY29789.1"/>
    </source>
</evidence>
<dbReference type="EMBL" id="JAAXOS010000014">
    <property type="protein sequence ID" value="NKY29789.1"/>
    <property type="molecule type" value="Genomic_DNA"/>
</dbReference>
<gene>
    <name evidence="1" type="ORF">HGB38_26790</name>
</gene>
<proteinExistence type="predicted"/>
<dbReference type="AlphaFoldDB" id="A0A7X6L8G6"/>
<reference evidence="1 2" key="1">
    <citation type="submission" date="2020-04" db="EMBL/GenBank/DDBJ databases">
        <title>MicrobeNet Type strains.</title>
        <authorList>
            <person name="Nicholson A.C."/>
        </authorList>
    </citation>
    <scope>NUCLEOTIDE SEQUENCE [LARGE SCALE GENOMIC DNA]</scope>
    <source>
        <strain evidence="1 2">DSM 44956</strain>
    </source>
</reference>
<sequence>MSAHDRRYLISLNAGEPGDDAAIMAIRSAFFDWLKKAGAEIVEDGGANRVVIAAAPETAERACGLAYVRTVEPYA</sequence>
<name>A0A7X6L8G6_9NOCA</name>
<dbReference type="Proteomes" id="UP000540698">
    <property type="component" value="Unassembled WGS sequence"/>
</dbReference>
<accession>A0A7X6L8G6</accession>
<protein>
    <submittedName>
        <fullName evidence="1">Uncharacterized protein</fullName>
    </submittedName>
</protein>